<name>A0A7K4VI72_9EMBE</name>
<accession>A0A7K4VI72</accession>
<reference evidence="2 3" key="1">
    <citation type="submission" date="2019-09" db="EMBL/GenBank/DDBJ databases">
        <title>Bird 10,000 Genomes (B10K) Project - Family phase.</title>
        <authorList>
            <person name="Zhang G."/>
        </authorList>
    </citation>
    <scope>NUCLEOTIDE SEQUENCE [LARGE SCALE GENOMIC DNA]</scope>
    <source>
        <strain evidence="2">B10K-DU-015-11</strain>
        <tissue evidence="2">Mixed tissue sample</tissue>
    </source>
</reference>
<keyword evidence="3" id="KW-1185">Reference proteome</keyword>
<organism evidence="2 3">
    <name type="scientific">Emberiza fucata</name>
    <dbReference type="NCBI Taxonomy" id="337179"/>
    <lineage>
        <taxon>Eukaryota</taxon>
        <taxon>Metazoa</taxon>
        <taxon>Chordata</taxon>
        <taxon>Craniata</taxon>
        <taxon>Vertebrata</taxon>
        <taxon>Euteleostomi</taxon>
        <taxon>Archelosauria</taxon>
        <taxon>Archosauria</taxon>
        <taxon>Dinosauria</taxon>
        <taxon>Saurischia</taxon>
        <taxon>Theropoda</taxon>
        <taxon>Coelurosauria</taxon>
        <taxon>Aves</taxon>
        <taxon>Neognathae</taxon>
        <taxon>Neoaves</taxon>
        <taxon>Telluraves</taxon>
        <taxon>Australaves</taxon>
        <taxon>Passeriformes</taxon>
        <taxon>Passeroidea</taxon>
        <taxon>Fringillidae</taxon>
        <taxon>Emberizinae</taxon>
        <taxon>Emberizini</taxon>
        <taxon>Emberiza</taxon>
    </lineage>
</organism>
<feature type="non-terminal residue" evidence="2">
    <location>
        <position position="1"/>
    </location>
</feature>
<evidence type="ECO:0000313" key="2">
    <source>
        <dbReference type="EMBL" id="NWR21940.1"/>
    </source>
</evidence>
<feature type="region of interest" description="Disordered" evidence="1">
    <location>
        <begin position="166"/>
        <end position="213"/>
    </location>
</feature>
<gene>
    <name evidence="2" type="primary">Cspp1_1</name>
    <name evidence="2" type="ORF">EMBFUC_R15259</name>
</gene>
<sequence>SHVQHTGLFQNINRLENSGISISLKMISPVFPGANGEMFSALEEVNLLPQHPLSARERRRLKQRALESAAREEVPAGQTPLLQPDSFSLHSNFSLDAEQVKGKNEERLHRLTELQQKSPSLGDDISLGDVDDLLKRAQSQASSTDTEPWLRPGTSATLRRLLAEEPGAGQLSPQGAGKVSPQSAGKVSPQSAGKVSPQSALPLGWHGLSTAHG</sequence>
<dbReference type="Proteomes" id="UP000580681">
    <property type="component" value="Unassembled WGS sequence"/>
</dbReference>
<comment type="caution">
    <text evidence="2">The sequence shown here is derived from an EMBL/GenBank/DDBJ whole genome shotgun (WGS) entry which is preliminary data.</text>
</comment>
<dbReference type="EMBL" id="VYZJ01000773">
    <property type="protein sequence ID" value="NWR21940.1"/>
    <property type="molecule type" value="Genomic_DNA"/>
</dbReference>
<feature type="region of interest" description="Disordered" evidence="1">
    <location>
        <begin position="59"/>
        <end position="88"/>
    </location>
</feature>
<feature type="non-terminal residue" evidence="2">
    <location>
        <position position="213"/>
    </location>
</feature>
<protein>
    <submittedName>
        <fullName evidence="2">CSPP1 protein</fullName>
    </submittedName>
</protein>
<dbReference type="AlphaFoldDB" id="A0A7K4VI72"/>
<proteinExistence type="predicted"/>
<evidence type="ECO:0000256" key="1">
    <source>
        <dbReference type="SAM" id="MobiDB-lite"/>
    </source>
</evidence>
<evidence type="ECO:0000313" key="3">
    <source>
        <dbReference type="Proteomes" id="UP000580681"/>
    </source>
</evidence>
<feature type="compositionally biased region" description="Polar residues" evidence="1">
    <location>
        <begin position="180"/>
        <end position="199"/>
    </location>
</feature>